<sequence length="78" mass="9041">MCKKNLVSILVGFIIFIRVYLIDSDENFKYQSFPPKNNVNITSEDVSERTLIARLEEENGGMLREMEMLKQQQVTVVS</sequence>
<keyword evidence="2" id="KW-1185">Reference proteome</keyword>
<gene>
    <name evidence="1" type="ORF">TCLT_LOCUS1392</name>
</gene>
<dbReference type="EMBL" id="UYYF01000173">
    <property type="protein sequence ID" value="VDM96805.1"/>
    <property type="molecule type" value="Genomic_DNA"/>
</dbReference>
<evidence type="ECO:0000313" key="1">
    <source>
        <dbReference type="EMBL" id="VDM96805.1"/>
    </source>
</evidence>
<dbReference type="Proteomes" id="UP000276776">
    <property type="component" value="Unassembled WGS sequence"/>
</dbReference>
<proteinExistence type="predicted"/>
<dbReference type="WBParaSite" id="TCLT_0000139101-mRNA-1">
    <property type="protein sequence ID" value="TCLT_0000139101-mRNA-1"/>
    <property type="gene ID" value="TCLT_0000139101"/>
</dbReference>
<reference evidence="1 2" key="2">
    <citation type="submission" date="2018-11" db="EMBL/GenBank/DDBJ databases">
        <authorList>
            <consortium name="Pathogen Informatics"/>
        </authorList>
    </citation>
    <scope>NUCLEOTIDE SEQUENCE [LARGE SCALE GENOMIC DNA]</scope>
</reference>
<organism evidence="3">
    <name type="scientific">Thelazia callipaeda</name>
    <name type="common">Oriental eyeworm</name>
    <name type="synonym">Parasitic nematode</name>
    <dbReference type="NCBI Taxonomy" id="103827"/>
    <lineage>
        <taxon>Eukaryota</taxon>
        <taxon>Metazoa</taxon>
        <taxon>Ecdysozoa</taxon>
        <taxon>Nematoda</taxon>
        <taxon>Chromadorea</taxon>
        <taxon>Rhabditida</taxon>
        <taxon>Spirurina</taxon>
        <taxon>Spiruromorpha</taxon>
        <taxon>Thelazioidea</taxon>
        <taxon>Thelaziidae</taxon>
        <taxon>Thelazia</taxon>
    </lineage>
</organism>
<dbReference type="AlphaFoldDB" id="A0A0N5CMK7"/>
<evidence type="ECO:0000313" key="3">
    <source>
        <dbReference type="WBParaSite" id="TCLT_0000139101-mRNA-1"/>
    </source>
</evidence>
<name>A0A0N5CMK7_THECL</name>
<protein>
    <submittedName>
        <fullName evidence="1 3">Uncharacterized protein</fullName>
    </submittedName>
</protein>
<evidence type="ECO:0000313" key="2">
    <source>
        <dbReference type="Proteomes" id="UP000276776"/>
    </source>
</evidence>
<accession>A0A0N5CMK7</accession>
<reference evidence="3" key="1">
    <citation type="submission" date="2017-02" db="UniProtKB">
        <authorList>
            <consortium name="WormBaseParasite"/>
        </authorList>
    </citation>
    <scope>IDENTIFICATION</scope>
</reference>